<organism evidence="4 5">
    <name type="scientific">Sporothrix bragantina</name>
    <dbReference type="NCBI Taxonomy" id="671064"/>
    <lineage>
        <taxon>Eukaryota</taxon>
        <taxon>Fungi</taxon>
        <taxon>Dikarya</taxon>
        <taxon>Ascomycota</taxon>
        <taxon>Pezizomycotina</taxon>
        <taxon>Sordariomycetes</taxon>
        <taxon>Sordariomycetidae</taxon>
        <taxon>Ophiostomatales</taxon>
        <taxon>Ophiostomataceae</taxon>
        <taxon>Sporothrix</taxon>
    </lineage>
</organism>
<dbReference type="SUPFAM" id="SSF51735">
    <property type="entry name" value="NAD(P)-binding Rossmann-fold domains"/>
    <property type="match status" value="1"/>
</dbReference>
<gene>
    <name evidence="4" type="ORF">SBRCBS47491_004601</name>
</gene>
<dbReference type="PANTHER" id="PTHR45348">
    <property type="entry name" value="HYPOTHETICAL OXIDOREDUCTASE (EUROFUNG)"/>
    <property type="match status" value="1"/>
</dbReference>
<name>A0ABP0BQ65_9PEZI</name>
<dbReference type="Gene3D" id="3.40.50.720">
    <property type="entry name" value="NAD(P)-binding Rossmann-like Domain"/>
    <property type="match status" value="1"/>
</dbReference>
<feature type="domain" description="Enoyl reductase (ER)" evidence="3">
    <location>
        <begin position="12"/>
        <end position="377"/>
    </location>
</feature>
<keyword evidence="5" id="KW-1185">Reference proteome</keyword>
<evidence type="ECO:0000313" key="5">
    <source>
        <dbReference type="Proteomes" id="UP001642406"/>
    </source>
</evidence>
<evidence type="ECO:0000256" key="2">
    <source>
        <dbReference type="ARBA" id="ARBA00023002"/>
    </source>
</evidence>
<protein>
    <recommendedName>
        <fullName evidence="3">Enoyl reductase (ER) domain-containing protein</fullName>
    </recommendedName>
</protein>
<accession>A0ABP0BQ65</accession>
<dbReference type="InterPro" id="IPR036291">
    <property type="entry name" value="NAD(P)-bd_dom_sf"/>
</dbReference>
<dbReference type="InterPro" id="IPR013154">
    <property type="entry name" value="ADH-like_N"/>
</dbReference>
<dbReference type="Proteomes" id="UP001642406">
    <property type="component" value="Unassembled WGS sequence"/>
</dbReference>
<proteinExistence type="inferred from homology"/>
<keyword evidence="2" id="KW-0560">Oxidoreductase</keyword>
<dbReference type="InterPro" id="IPR020843">
    <property type="entry name" value="ER"/>
</dbReference>
<comment type="caution">
    <text evidence="4">The sequence shown here is derived from an EMBL/GenBank/DDBJ whole genome shotgun (WGS) entry which is preliminary data.</text>
</comment>
<dbReference type="SUPFAM" id="SSF50129">
    <property type="entry name" value="GroES-like"/>
    <property type="match status" value="1"/>
</dbReference>
<sequence>MPTNTAAWLPAKNAPSLKIGPAPYPTPGPDQIVVRNRAVAINPVDWCLHFFGGFVLTFLKYPMVPGGDLAGDVVEVGTGVTDFAVGDRVLALGLGMDRAATESKTAAAEGAFQQYTLVRTILAAHLPEWMPYQDACVLPLTLATAAYGLFHGDFLALELPTVPPPPPGSKGTVLVTGGSTSVGCNAVQLAVQAGYTVVSTSSPKNFDYVKNLGATAVVDYRSKTLLNDLVAALSREKGKCVGALAIGDGAVELSMKVLSRLPGSRRFVAMAGANMIPDGVSTTRGRLSFMGSTIWQGVRMNVMGRTSGVEVRFVDTMELGQPGNAVSKVFREFLPQALAQRQYVTAPRTRVTGHGLESLQAAMDVQKKGVSAEKVVVTL</sequence>
<dbReference type="CDD" id="cd08249">
    <property type="entry name" value="enoyl_reductase_like"/>
    <property type="match status" value="1"/>
</dbReference>
<reference evidence="4 5" key="1">
    <citation type="submission" date="2024-01" db="EMBL/GenBank/DDBJ databases">
        <authorList>
            <person name="Allen C."/>
            <person name="Tagirdzhanova G."/>
        </authorList>
    </citation>
    <scope>NUCLEOTIDE SEQUENCE [LARGE SCALE GENOMIC DNA]</scope>
</reference>
<dbReference type="Gene3D" id="3.90.180.10">
    <property type="entry name" value="Medium-chain alcohol dehydrogenases, catalytic domain"/>
    <property type="match status" value="1"/>
</dbReference>
<evidence type="ECO:0000259" key="3">
    <source>
        <dbReference type="SMART" id="SM00829"/>
    </source>
</evidence>
<dbReference type="InterPro" id="IPR011032">
    <property type="entry name" value="GroES-like_sf"/>
</dbReference>
<dbReference type="EMBL" id="CAWUHC010000035">
    <property type="protein sequence ID" value="CAK7221651.1"/>
    <property type="molecule type" value="Genomic_DNA"/>
</dbReference>
<dbReference type="InterPro" id="IPR047122">
    <property type="entry name" value="Trans-enoyl_RdTase-like"/>
</dbReference>
<evidence type="ECO:0000256" key="1">
    <source>
        <dbReference type="ARBA" id="ARBA00008072"/>
    </source>
</evidence>
<comment type="similarity">
    <text evidence="1">Belongs to the zinc-containing alcohol dehydrogenase family.</text>
</comment>
<evidence type="ECO:0000313" key="4">
    <source>
        <dbReference type="EMBL" id="CAK7221651.1"/>
    </source>
</evidence>
<dbReference type="PANTHER" id="PTHR45348:SF2">
    <property type="entry name" value="ZINC-TYPE ALCOHOL DEHYDROGENASE-LIKE PROTEIN C2E1P3.01"/>
    <property type="match status" value="1"/>
</dbReference>
<dbReference type="Pfam" id="PF08240">
    <property type="entry name" value="ADH_N"/>
    <property type="match status" value="1"/>
</dbReference>
<dbReference type="SMART" id="SM00829">
    <property type="entry name" value="PKS_ER"/>
    <property type="match status" value="1"/>
</dbReference>